<accession>A0A3P6BCS7</accession>
<sequence>MSWRRYLRRTSFYERRSNLLWSSKRPRARCVRFVMKKDYTEAWWDRSRWSWMVCRERTEI</sequence>
<dbReference type="EMBL" id="LR031575">
    <property type="protein sequence ID" value="VDD03887.1"/>
    <property type="molecule type" value="Genomic_DNA"/>
</dbReference>
<name>A0A3P6BCS7_BRACM</name>
<reference evidence="1" key="1">
    <citation type="submission" date="2018-11" db="EMBL/GenBank/DDBJ databases">
        <authorList>
            <consortium name="Genoscope - CEA"/>
            <person name="William W."/>
        </authorList>
    </citation>
    <scope>NUCLEOTIDE SEQUENCE</scope>
</reference>
<protein>
    <submittedName>
        <fullName evidence="1">Uncharacterized protein</fullName>
    </submittedName>
</protein>
<evidence type="ECO:0000313" key="1">
    <source>
        <dbReference type="EMBL" id="VDD03887.1"/>
    </source>
</evidence>
<dbReference type="AlphaFoldDB" id="A0A3P6BCS7"/>
<gene>
    <name evidence="1" type="ORF">BRAA08T33276Z</name>
</gene>
<organism evidence="1">
    <name type="scientific">Brassica campestris</name>
    <name type="common">Field mustard</name>
    <dbReference type="NCBI Taxonomy" id="3711"/>
    <lineage>
        <taxon>Eukaryota</taxon>
        <taxon>Viridiplantae</taxon>
        <taxon>Streptophyta</taxon>
        <taxon>Embryophyta</taxon>
        <taxon>Tracheophyta</taxon>
        <taxon>Spermatophyta</taxon>
        <taxon>Magnoliopsida</taxon>
        <taxon>eudicotyledons</taxon>
        <taxon>Gunneridae</taxon>
        <taxon>Pentapetalae</taxon>
        <taxon>rosids</taxon>
        <taxon>malvids</taxon>
        <taxon>Brassicales</taxon>
        <taxon>Brassicaceae</taxon>
        <taxon>Brassiceae</taxon>
        <taxon>Brassica</taxon>
    </lineage>
</organism>
<proteinExistence type="predicted"/>